<dbReference type="EnsemblMetazoa" id="HelroT164911">
    <property type="protein sequence ID" value="HelroP164911"/>
    <property type="gene ID" value="HelroG164911"/>
</dbReference>
<dbReference type="KEGG" id="hro:HELRODRAFT_164911"/>
<dbReference type="EMBL" id="KB097639">
    <property type="protein sequence ID" value="ESN92794.1"/>
    <property type="molecule type" value="Genomic_DNA"/>
</dbReference>
<protein>
    <submittedName>
        <fullName evidence="1 2">Uncharacterized protein</fullName>
    </submittedName>
</protein>
<name>T1EVY7_HELRO</name>
<reference evidence="3" key="1">
    <citation type="submission" date="2012-12" db="EMBL/GenBank/DDBJ databases">
        <authorList>
            <person name="Hellsten U."/>
            <person name="Grimwood J."/>
            <person name="Chapman J.A."/>
            <person name="Shapiro H."/>
            <person name="Aerts A."/>
            <person name="Otillar R.P."/>
            <person name="Terry A.Y."/>
            <person name="Boore J.L."/>
            <person name="Simakov O."/>
            <person name="Marletaz F."/>
            <person name="Cho S.-J."/>
            <person name="Edsinger-Gonzales E."/>
            <person name="Havlak P."/>
            <person name="Kuo D.-H."/>
            <person name="Larsson T."/>
            <person name="Lv J."/>
            <person name="Arendt D."/>
            <person name="Savage R."/>
            <person name="Osoegawa K."/>
            <person name="de Jong P."/>
            <person name="Lindberg D.R."/>
            <person name="Seaver E.C."/>
            <person name="Weisblat D.A."/>
            <person name="Putnam N.H."/>
            <person name="Grigoriev I.V."/>
            <person name="Rokhsar D.S."/>
        </authorList>
    </citation>
    <scope>NUCLEOTIDE SEQUENCE</scope>
</reference>
<dbReference type="RefSeq" id="XP_009029094.1">
    <property type="nucleotide sequence ID" value="XM_009030846.1"/>
</dbReference>
<dbReference type="HOGENOM" id="CLU_1798553_0_0_1"/>
<reference evidence="1 3" key="2">
    <citation type="journal article" date="2013" name="Nature">
        <title>Insights into bilaterian evolution from three spiralian genomes.</title>
        <authorList>
            <person name="Simakov O."/>
            <person name="Marletaz F."/>
            <person name="Cho S.J."/>
            <person name="Edsinger-Gonzales E."/>
            <person name="Havlak P."/>
            <person name="Hellsten U."/>
            <person name="Kuo D.H."/>
            <person name="Larsson T."/>
            <person name="Lv J."/>
            <person name="Arendt D."/>
            <person name="Savage R."/>
            <person name="Osoegawa K."/>
            <person name="de Jong P."/>
            <person name="Grimwood J."/>
            <person name="Chapman J.A."/>
            <person name="Shapiro H."/>
            <person name="Aerts A."/>
            <person name="Otillar R.P."/>
            <person name="Terry A.Y."/>
            <person name="Boore J.L."/>
            <person name="Grigoriev I.V."/>
            <person name="Lindberg D.R."/>
            <person name="Seaver E.C."/>
            <person name="Weisblat D.A."/>
            <person name="Putnam N.H."/>
            <person name="Rokhsar D.S."/>
        </authorList>
    </citation>
    <scope>NUCLEOTIDE SEQUENCE</scope>
</reference>
<evidence type="ECO:0000313" key="2">
    <source>
        <dbReference type="EnsemblMetazoa" id="HelroP164911"/>
    </source>
</evidence>
<dbReference type="Proteomes" id="UP000015101">
    <property type="component" value="Unassembled WGS sequence"/>
</dbReference>
<evidence type="ECO:0000313" key="3">
    <source>
        <dbReference type="Proteomes" id="UP000015101"/>
    </source>
</evidence>
<reference evidence="2" key="3">
    <citation type="submission" date="2015-06" db="UniProtKB">
        <authorList>
            <consortium name="EnsemblMetazoa"/>
        </authorList>
    </citation>
    <scope>IDENTIFICATION</scope>
</reference>
<dbReference type="GeneID" id="20200737"/>
<accession>T1EVY7</accession>
<keyword evidence="3" id="KW-1185">Reference proteome</keyword>
<dbReference type="InParanoid" id="T1EVY7"/>
<dbReference type="AlphaFoldDB" id="T1EVY7"/>
<evidence type="ECO:0000313" key="1">
    <source>
        <dbReference type="EMBL" id="ESN92794.1"/>
    </source>
</evidence>
<organism evidence="2 3">
    <name type="scientific">Helobdella robusta</name>
    <name type="common">Californian leech</name>
    <dbReference type="NCBI Taxonomy" id="6412"/>
    <lineage>
        <taxon>Eukaryota</taxon>
        <taxon>Metazoa</taxon>
        <taxon>Spiralia</taxon>
        <taxon>Lophotrochozoa</taxon>
        <taxon>Annelida</taxon>
        <taxon>Clitellata</taxon>
        <taxon>Hirudinea</taxon>
        <taxon>Rhynchobdellida</taxon>
        <taxon>Glossiphoniidae</taxon>
        <taxon>Helobdella</taxon>
    </lineage>
</organism>
<dbReference type="CTD" id="20200737"/>
<sequence length="144" mass="16752">MANRLFILNKLLYFLANNSSLWDNESFILNVSAFYINEEVLSNEFEIFKIKKIDKCLSRKELRKNDKLTKCLTMLKTMKINGIRDKCAIFVSANLSKMPSFEKFIEINFENVEKDLKDMLDKQQACLGNALDHFAEMQFKSCGA</sequence>
<dbReference type="EMBL" id="AMQM01001881">
    <property type="status" value="NOT_ANNOTATED_CDS"/>
    <property type="molecule type" value="Genomic_DNA"/>
</dbReference>
<proteinExistence type="predicted"/>
<gene>
    <name evidence="2" type="primary">20200737</name>
    <name evidence="1" type="ORF">HELRODRAFT_164911</name>
</gene>